<feature type="region of interest" description="Disordered" evidence="1">
    <location>
        <begin position="1"/>
        <end position="42"/>
    </location>
</feature>
<evidence type="ECO:0000256" key="1">
    <source>
        <dbReference type="SAM" id="MobiDB-lite"/>
    </source>
</evidence>
<keyword evidence="3" id="KW-1185">Reference proteome</keyword>
<sequence>MGITMPAAPRNAEEMDVDPPAPPAPPPAPAPRPLENAENQRVHKVREMLILQCPDAQNNEGLRGPRDRRHCPIAAMQPMAEAYGEQMRGISDAIACPVCVAIAQAERDAMETERVIPPQTIDAERYDDGRRHNTRSSRRHHRSGDHRTIIHGARPDDRGHGKGKGKGRDDTKRKEEKKGGGKKKDGKSGRRLGIGR</sequence>
<feature type="region of interest" description="Disordered" evidence="1">
    <location>
        <begin position="111"/>
        <end position="196"/>
    </location>
</feature>
<comment type="caution">
    <text evidence="2">The sequence shown here is derived from an EMBL/GenBank/DDBJ whole genome shotgun (WGS) entry which is preliminary data.</text>
</comment>
<dbReference type="Proteomes" id="UP001390339">
    <property type="component" value="Unassembled WGS sequence"/>
</dbReference>
<accession>A0ABR2JGF5</accession>
<evidence type="ECO:0000313" key="2">
    <source>
        <dbReference type="EMBL" id="KAK8876934.1"/>
    </source>
</evidence>
<feature type="compositionally biased region" description="Basic and acidic residues" evidence="1">
    <location>
        <begin position="145"/>
        <end position="188"/>
    </location>
</feature>
<organism evidence="2 3">
    <name type="scientific">Apiospora arundinis</name>
    <dbReference type="NCBI Taxonomy" id="335852"/>
    <lineage>
        <taxon>Eukaryota</taxon>
        <taxon>Fungi</taxon>
        <taxon>Dikarya</taxon>
        <taxon>Ascomycota</taxon>
        <taxon>Pezizomycotina</taxon>
        <taxon>Sordariomycetes</taxon>
        <taxon>Xylariomycetidae</taxon>
        <taxon>Amphisphaeriales</taxon>
        <taxon>Apiosporaceae</taxon>
        <taxon>Apiospora</taxon>
    </lineage>
</organism>
<reference evidence="2 3" key="1">
    <citation type="journal article" date="2024" name="IMA Fungus">
        <title>Apiospora arundinis, a panoply of carbohydrate-active enzymes and secondary metabolites.</title>
        <authorList>
            <person name="Sorensen T."/>
            <person name="Petersen C."/>
            <person name="Muurmann A.T."/>
            <person name="Christiansen J.V."/>
            <person name="Brundto M.L."/>
            <person name="Overgaard C.K."/>
            <person name="Boysen A.T."/>
            <person name="Wollenberg R.D."/>
            <person name="Larsen T.O."/>
            <person name="Sorensen J.L."/>
            <person name="Nielsen K.L."/>
            <person name="Sondergaard T.E."/>
        </authorList>
    </citation>
    <scope>NUCLEOTIDE SEQUENCE [LARGE SCALE GENOMIC DNA]</scope>
    <source>
        <strain evidence="2 3">AAU 773</strain>
    </source>
</reference>
<feature type="compositionally biased region" description="Basic residues" evidence="1">
    <location>
        <begin position="132"/>
        <end position="144"/>
    </location>
</feature>
<gene>
    <name evidence="2" type="ORF">PGQ11_001880</name>
</gene>
<dbReference type="EMBL" id="JAPCWZ010000002">
    <property type="protein sequence ID" value="KAK8876934.1"/>
    <property type="molecule type" value="Genomic_DNA"/>
</dbReference>
<feature type="compositionally biased region" description="Pro residues" evidence="1">
    <location>
        <begin position="19"/>
        <end position="32"/>
    </location>
</feature>
<name>A0ABR2JGF5_9PEZI</name>
<feature type="compositionally biased region" description="Basic and acidic residues" evidence="1">
    <location>
        <begin position="122"/>
        <end position="131"/>
    </location>
</feature>
<proteinExistence type="predicted"/>
<protein>
    <submittedName>
        <fullName evidence="2">Uncharacterized protein</fullName>
    </submittedName>
</protein>
<evidence type="ECO:0000313" key="3">
    <source>
        <dbReference type="Proteomes" id="UP001390339"/>
    </source>
</evidence>